<keyword evidence="3" id="KW-1185">Reference proteome</keyword>
<dbReference type="AlphaFoldDB" id="A0A251VGA9"/>
<gene>
    <name evidence="2" type="ORF">HannXRQ_Chr02g0043191</name>
    <name evidence="1" type="ORF">HanXRQr2_Chr02g0060651</name>
</gene>
<evidence type="ECO:0000313" key="1">
    <source>
        <dbReference type="EMBL" id="KAF5818080.1"/>
    </source>
</evidence>
<dbReference type="InParanoid" id="A0A251VGA9"/>
<reference evidence="2" key="2">
    <citation type="submission" date="2017-02" db="EMBL/GenBank/DDBJ databases">
        <title>Sunflower complete genome.</title>
        <authorList>
            <person name="Langlade N."/>
            <person name="Munos S."/>
        </authorList>
    </citation>
    <scope>NUCLEOTIDE SEQUENCE [LARGE SCALE GENOMIC DNA]</scope>
    <source>
        <tissue evidence="2">Leaves</tissue>
    </source>
</reference>
<name>A0A251VGA9_HELAN</name>
<evidence type="ECO:0000313" key="2">
    <source>
        <dbReference type="EMBL" id="OTG34203.1"/>
    </source>
</evidence>
<evidence type="ECO:0000313" key="3">
    <source>
        <dbReference type="Proteomes" id="UP000215914"/>
    </source>
</evidence>
<organism evidence="2 3">
    <name type="scientific">Helianthus annuus</name>
    <name type="common">Common sunflower</name>
    <dbReference type="NCBI Taxonomy" id="4232"/>
    <lineage>
        <taxon>Eukaryota</taxon>
        <taxon>Viridiplantae</taxon>
        <taxon>Streptophyta</taxon>
        <taxon>Embryophyta</taxon>
        <taxon>Tracheophyta</taxon>
        <taxon>Spermatophyta</taxon>
        <taxon>Magnoliopsida</taxon>
        <taxon>eudicotyledons</taxon>
        <taxon>Gunneridae</taxon>
        <taxon>Pentapetalae</taxon>
        <taxon>asterids</taxon>
        <taxon>campanulids</taxon>
        <taxon>Asterales</taxon>
        <taxon>Asteraceae</taxon>
        <taxon>Asteroideae</taxon>
        <taxon>Heliantheae alliance</taxon>
        <taxon>Heliantheae</taxon>
        <taxon>Helianthus</taxon>
    </lineage>
</organism>
<dbReference type="Gramene" id="mRNA:HanXRQr2_Chr02g0060651">
    <property type="protein sequence ID" value="mRNA:HanXRQr2_Chr02g0060651"/>
    <property type="gene ID" value="HanXRQr2_Chr02g0060651"/>
</dbReference>
<protein>
    <submittedName>
        <fullName evidence="2">Uncharacterized protein</fullName>
    </submittedName>
</protein>
<reference evidence="1 3" key="1">
    <citation type="journal article" date="2017" name="Nature">
        <title>The sunflower genome provides insights into oil metabolism, flowering and Asterid evolution.</title>
        <authorList>
            <person name="Badouin H."/>
            <person name="Gouzy J."/>
            <person name="Grassa C.J."/>
            <person name="Murat F."/>
            <person name="Staton S.E."/>
            <person name="Cottret L."/>
            <person name="Lelandais-Briere C."/>
            <person name="Owens G.L."/>
            <person name="Carrere S."/>
            <person name="Mayjonade B."/>
            <person name="Legrand L."/>
            <person name="Gill N."/>
            <person name="Kane N.C."/>
            <person name="Bowers J.E."/>
            <person name="Hubner S."/>
            <person name="Bellec A."/>
            <person name="Berard A."/>
            <person name="Berges H."/>
            <person name="Blanchet N."/>
            <person name="Boniface M.C."/>
            <person name="Brunel D."/>
            <person name="Catrice O."/>
            <person name="Chaidir N."/>
            <person name="Claudel C."/>
            <person name="Donnadieu C."/>
            <person name="Faraut T."/>
            <person name="Fievet G."/>
            <person name="Helmstetter N."/>
            <person name="King M."/>
            <person name="Knapp S.J."/>
            <person name="Lai Z."/>
            <person name="Le Paslier M.C."/>
            <person name="Lippi Y."/>
            <person name="Lorenzon L."/>
            <person name="Mandel J.R."/>
            <person name="Marage G."/>
            <person name="Marchand G."/>
            <person name="Marquand E."/>
            <person name="Bret-Mestries E."/>
            <person name="Morien E."/>
            <person name="Nambeesan S."/>
            <person name="Nguyen T."/>
            <person name="Pegot-Espagnet P."/>
            <person name="Pouilly N."/>
            <person name="Raftis F."/>
            <person name="Sallet E."/>
            <person name="Schiex T."/>
            <person name="Thomas J."/>
            <person name="Vandecasteele C."/>
            <person name="Vares D."/>
            <person name="Vear F."/>
            <person name="Vautrin S."/>
            <person name="Crespi M."/>
            <person name="Mangin B."/>
            <person name="Burke J.M."/>
            <person name="Salse J."/>
            <person name="Munos S."/>
            <person name="Vincourt P."/>
            <person name="Rieseberg L.H."/>
            <person name="Langlade N.B."/>
        </authorList>
    </citation>
    <scope>NUCLEOTIDE SEQUENCE [LARGE SCALE GENOMIC DNA]</scope>
    <source>
        <strain evidence="3">cv. SF193</strain>
        <tissue evidence="1">Leaves</tissue>
    </source>
</reference>
<accession>A0A251VGA9</accession>
<reference evidence="1" key="3">
    <citation type="submission" date="2020-06" db="EMBL/GenBank/DDBJ databases">
        <title>Helianthus annuus Genome sequencing and assembly Release 2.</title>
        <authorList>
            <person name="Gouzy J."/>
            <person name="Langlade N."/>
            <person name="Munos S."/>
        </authorList>
    </citation>
    <scope>NUCLEOTIDE SEQUENCE</scope>
    <source>
        <tissue evidence="1">Leaves</tissue>
    </source>
</reference>
<proteinExistence type="predicted"/>
<dbReference type="Proteomes" id="UP000215914">
    <property type="component" value="Chromosome 2"/>
</dbReference>
<sequence>MPMYVNGGFSYFSFRIAGCSGSSICSLIPMIESGREQEWVDKPLHPAISTVCFFSCVGCRFTVGFVVVEVLCLSTNGFGHIINMCTTKVCCRIGFQVELSTQTQTPFVYLFV</sequence>
<dbReference type="EMBL" id="MNCJ02000317">
    <property type="protein sequence ID" value="KAF5818080.1"/>
    <property type="molecule type" value="Genomic_DNA"/>
</dbReference>
<dbReference type="EMBL" id="CM007891">
    <property type="protein sequence ID" value="OTG34203.1"/>
    <property type="molecule type" value="Genomic_DNA"/>
</dbReference>